<accession>H6L7V9</accession>
<dbReference type="EMBL" id="CP002831">
    <property type="protein sequence ID" value="AFC24180.1"/>
    <property type="molecule type" value="Genomic_DNA"/>
</dbReference>
<evidence type="ECO:0000313" key="1">
    <source>
        <dbReference type="EMBL" id="AFC24180.1"/>
    </source>
</evidence>
<dbReference type="RefSeq" id="WP_015691817.1">
    <property type="nucleotide sequence ID" value="NC_016940.1"/>
</dbReference>
<protein>
    <submittedName>
        <fullName evidence="1">Uncharacterized protein</fullName>
    </submittedName>
</protein>
<gene>
    <name evidence="1" type="ordered locus">SGRA_1445</name>
</gene>
<organism evidence="1 2">
    <name type="scientific">Saprospira grandis (strain Lewin)</name>
    <dbReference type="NCBI Taxonomy" id="984262"/>
    <lineage>
        <taxon>Bacteria</taxon>
        <taxon>Pseudomonadati</taxon>
        <taxon>Bacteroidota</taxon>
        <taxon>Saprospiria</taxon>
        <taxon>Saprospirales</taxon>
        <taxon>Saprospiraceae</taxon>
        <taxon>Saprospira</taxon>
    </lineage>
</organism>
<reference evidence="1 2" key="1">
    <citation type="journal article" date="2012" name="Stand. Genomic Sci.">
        <title>Complete genome sequencing and analysis of Saprospira grandis str. Lewin, a predatory marine bacterium.</title>
        <authorList>
            <person name="Saw J.H."/>
            <person name="Yuryev A."/>
            <person name="Kanbe M."/>
            <person name="Hou S."/>
            <person name="Young A.G."/>
            <person name="Aizawa S."/>
            <person name="Alam M."/>
        </authorList>
    </citation>
    <scope>NUCLEOTIDE SEQUENCE [LARGE SCALE GENOMIC DNA]</scope>
    <source>
        <strain evidence="1 2">Lewin</strain>
    </source>
</reference>
<proteinExistence type="predicted"/>
<sequence>MNNPVIHEQWLTTISKLTAEHYPHWVLFQNGSCVILEAEKEDPTTDDLAEMAIEVLKEQASRPVLSVHAYPEGQLIALDEQSWLLPAGEGLYTVLKLGEFQEEAPSEFAIWVKARQKQRLDLEQATIIYVNCSQKNRYCS</sequence>
<dbReference type="HOGENOM" id="CLU_137862_0_0_10"/>
<dbReference type="OrthoDB" id="1447403at2"/>
<dbReference type="Proteomes" id="UP000007519">
    <property type="component" value="Chromosome"/>
</dbReference>
<evidence type="ECO:0000313" key="2">
    <source>
        <dbReference type="Proteomes" id="UP000007519"/>
    </source>
</evidence>
<dbReference type="AlphaFoldDB" id="H6L7V9"/>
<dbReference type="KEGG" id="sgn:SGRA_1445"/>
<name>H6L7V9_SAPGL</name>
<keyword evidence="2" id="KW-1185">Reference proteome</keyword>